<dbReference type="GO" id="GO:0016758">
    <property type="term" value="F:hexosyltransferase activity"/>
    <property type="evidence" value="ECO:0007669"/>
    <property type="project" value="UniProtKB-ARBA"/>
</dbReference>
<name>A0A917G8W9_9NOCA</name>
<gene>
    <name evidence="2" type="ORF">GCM10007304_48910</name>
</gene>
<dbReference type="InterPro" id="IPR001173">
    <property type="entry name" value="Glyco_trans_2-like"/>
</dbReference>
<dbReference type="AlphaFoldDB" id="A0A917G8W9"/>
<evidence type="ECO:0000313" key="2">
    <source>
        <dbReference type="EMBL" id="GGG29288.1"/>
    </source>
</evidence>
<dbReference type="PANTHER" id="PTHR22916">
    <property type="entry name" value="GLYCOSYLTRANSFERASE"/>
    <property type="match status" value="1"/>
</dbReference>
<dbReference type="CDD" id="cd00761">
    <property type="entry name" value="Glyco_tranf_GTA_type"/>
    <property type="match status" value="1"/>
</dbReference>
<protein>
    <recommendedName>
        <fullName evidence="1">Glycosyltransferase 2-like domain-containing protein</fullName>
    </recommendedName>
</protein>
<keyword evidence="3" id="KW-1185">Reference proteome</keyword>
<comment type="caution">
    <text evidence="2">The sequence shown here is derived from an EMBL/GenBank/DDBJ whole genome shotgun (WGS) entry which is preliminary data.</text>
</comment>
<sequence length="294" mass="32629">MTTPTVTVVIPTIGRPDLRRALDSVRAQTVLGISIVVVLDRPDEQKAVESMLDGRDRLVVTDGAQGGAVARNLGIDSAATDYVAFLDDDDWWEPEKLQQQFELLDVTGGSVCFTAVKFHDGEQTTILPKEAFDPDRESLASYLVRRPGLRHGHGYLQSSTILVDRDHAERVRWDPSMAKHQDWDFVVRLLDGVDVQFCGAPLVHVQKDSAASVSRTRNWRASKQWLDQHGSKLDPHAYGDFVCSQVLRSALATMDRRGITEAARLTRHTRPSAASMVVGLSGTADYLRNRGRNV</sequence>
<dbReference type="PANTHER" id="PTHR22916:SF3">
    <property type="entry name" value="UDP-GLCNAC:BETAGAL BETA-1,3-N-ACETYLGLUCOSAMINYLTRANSFERASE-LIKE PROTEIN 1"/>
    <property type="match status" value="1"/>
</dbReference>
<evidence type="ECO:0000259" key="1">
    <source>
        <dbReference type="Pfam" id="PF00535"/>
    </source>
</evidence>
<proteinExistence type="predicted"/>
<organism evidence="2 3">
    <name type="scientific">Rhodococcoides trifolii</name>
    <dbReference type="NCBI Taxonomy" id="908250"/>
    <lineage>
        <taxon>Bacteria</taxon>
        <taxon>Bacillati</taxon>
        <taxon>Actinomycetota</taxon>
        <taxon>Actinomycetes</taxon>
        <taxon>Mycobacteriales</taxon>
        <taxon>Nocardiaceae</taxon>
        <taxon>Rhodococcoides</taxon>
    </lineage>
</organism>
<evidence type="ECO:0000313" key="3">
    <source>
        <dbReference type="Proteomes" id="UP000654257"/>
    </source>
</evidence>
<dbReference type="RefSeq" id="WP_188547980.1">
    <property type="nucleotide sequence ID" value="NZ_BMCU01000009.1"/>
</dbReference>
<dbReference type="EMBL" id="BMCU01000009">
    <property type="protein sequence ID" value="GGG29288.1"/>
    <property type="molecule type" value="Genomic_DNA"/>
</dbReference>
<dbReference type="Gene3D" id="3.90.550.10">
    <property type="entry name" value="Spore Coat Polysaccharide Biosynthesis Protein SpsA, Chain A"/>
    <property type="match status" value="1"/>
</dbReference>
<dbReference type="InterPro" id="IPR029044">
    <property type="entry name" value="Nucleotide-diphossugar_trans"/>
</dbReference>
<dbReference type="SUPFAM" id="SSF53448">
    <property type="entry name" value="Nucleotide-diphospho-sugar transferases"/>
    <property type="match status" value="1"/>
</dbReference>
<reference evidence="2" key="1">
    <citation type="journal article" date="2014" name="Int. J. Syst. Evol. Microbiol.">
        <title>Complete genome sequence of Corynebacterium casei LMG S-19264T (=DSM 44701T), isolated from a smear-ripened cheese.</title>
        <authorList>
            <consortium name="US DOE Joint Genome Institute (JGI-PGF)"/>
            <person name="Walter F."/>
            <person name="Albersmeier A."/>
            <person name="Kalinowski J."/>
            <person name="Ruckert C."/>
        </authorList>
    </citation>
    <scope>NUCLEOTIDE SEQUENCE</scope>
    <source>
        <strain evidence="2">CCM 7905</strain>
    </source>
</reference>
<feature type="domain" description="Glycosyltransferase 2-like" evidence="1">
    <location>
        <begin position="7"/>
        <end position="142"/>
    </location>
</feature>
<dbReference type="Pfam" id="PF00535">
    <property type="entry name" value="Glycos_transf_2"/>
    <property type="match status" value="1"/>
</dbReference>
<accession>A0A917G8W9</accession>
<dbReference type="Proteomes" id="UP000654257">
    <property type="component" value="Unassembled WGS sequence"/>
</dbReference>
<reference evidence="2" key="2">
    <citation type="submission" date="2020-09" db="EMBL/GenBank/DDBJ databases">
        <authorList>
            <person name="Sun Q."/>
            <person name="Sedlacek I."/>
        </authorList>
    </citation>
    <scope>NUCLEOTIDE SEQUENCE</scope>
    <source>
        <strain evidence="2">CCM 7905</strain>
    </source>
</reference>